<evidence type="ECO:0000259" key="1">
    <source>
        <dbReference type="PROSITE" id="PS51186"/>
    </source>
</evidence>
<evidence type="ECO:0000313" key="3">
    <source>
        <dbReference type="Proteomes" id="UP000500857"/>
    </source>
</evidence>
<dbReference type="Gene3D" id="3.40.630.30">
    <property type="match status" value="1"/>
</dbReference>
<dbReference type="AlphaFoldDB" id="A0A6H1TZE2"/>
<protein>
    <submittedName>
        <fullName evidence="2">GNAT family N-acetyltransferase</fullName>
    </submittedName>
</protein>
<dbReference type="GO" id="GO:0016747">
    <property type="term" value="F:acyltransferase activity, transferring groups other than amino-acyl groups"/>
    <property type="evidence" value="ECO:0007669"/>
    <property type="project" value="InterPro"/>
</dbReference>
<dbReference type="InterPro" id="IPR016181">
    <property type="entry name" value="Acyl_CoA_acyltransferase"/>
</dbReference>
<proteinExistence type="predicted"/>
<dbReference type="RefSeq" id="WP_168570102.1">
    <property type="nucleotide sequence ID" value="NZ_CP051167.1"/>
</dbReference>
<evidence type="ECO:0000313" key="2">
    <source>
        <dbReference type="EMBL" id="QIZ71951.1"/>
    </source>
</evidence>
<dbReference type="CDD" id="cd04301">
    <property type="entry name" value="NAT_SF"/>
    <property type="match status" value="1"/>
</dbReference>
<sequence>MTDALPPGCTLRRARKSDIWTIRRLVFSEKLDPTQLDWRQFWAIEFEGKTIACAQLRSIDGVRELGSLVVVPSWRDRGLGSYLVRHLVEGTSEPIYLECMGYLAPFYARLGFVEIGWRSLPKPLKVKFGLGQFASRFLPIEVKIMQYIHRE</sequence>
<feature type="domain" description="N-acetyltransferase" evidence="1">
    <location>
        <begin position="9"/>
        <end position="135"/>
    </location>
</feature>
<dbReference type="KEGG" id="oxy:HCG48_16320"/>
<dbReference type="PROSITE" id="PS51186">
    <property type="entry name" value="GNAT"/>
    <property type="match status" value="1"/>
</dbReference>
<name>A0A6H1TZE2_9CYAN</name>
<dbReference type="Proteomes" id="UP000500857">
    <property type="component" value="Chromosome"/>
</dbReference>
<keyword evidence="2" id="KW-0808">Transferase</keyword>
<dbReference type="Pfam" id="PF13508">
    <property type="entry name" value="Acetyltransf_7"/>
    <property type="match status" value="1"/>
</dbReference>
<reference evidence="2 3" key="1">
    <citation type="submission" date="2020-04" db="EMBL/GenBank/DDBJ databases">
        <authorList>
            <person name="Basu S."/>
            <person name="Maruthanayagam V."/>
            <person name="Chakraborty S."/>
            <person name="Pramanik A."/>
            <person name="Mukherjee J."/>
            <person name="Brink B."/>
        </authorList>
    </citation>
    <scope>NUCLEOTIDE SEQUENCE [LARGE SCALE GENOMIC DNA]</scope>
    <source>
        <strain evidence="2 3">AP17</strain>
    </source>
</reference>
<dbReference type="EMBL" id="CP051167">
    <property type="protein sequence ID" value="QIZ71951.1"/>
    <property type="molecule type" value="Genomic_DNA"/>
</dbReference>
<organism evidence="2 3">
    <name type="scientific">Oxynema aestuarii AP17</name>
    <dbReference type="NCBI Taxonomy" id="2064643"/>
    <lineage>
        <taxon>Bacteria</taxon>
        <taxon>Bacillati</taxon>
        <taxon>Cyanobacteriota</taxon>
        <taxon>Cyanophyceae</taxon>
        <taxon>Oscillatoriophycideae</taxon>
        <taxon>Oscillatoriales</taxon>
        <taxon>Oscillatoriaceae</taxon>
        <taxon>Oxynema</taxon>
        <taxon>Oxynema aestuarii</taxon>
    </lineage>
</organism>
<dbReference type="InterPro" id="IPR000182">
    <property type="entry name" value="GNAT_dom"/>
</dbReference>
<keyword evidence="3" id="KW-1185">Reference proteome</keyword>
<accession>A0A6H1TZE2</accession>
<dbReference type="SUPFAM" id="SSF55729">
    <property type="entry name" value="Acyl-CoA N-acyltransferases (Nat)"/>
    <property type="match status" value="1"/>
</dbReference>
<gene>
    <name evidence="2" type="ORF">HCG48_16320</name>
</gene>